<keyword evidence="4" id="KW-1185">Reference proteome</keyword>
<organism evidence="3 4">
    <name type="scientific">Ambrosiozyma monospora</name>
    <name type="common">Yeast</name>
    <name type="synonym">Endomycopsis monosporus</name>
    <dbReference type="NCBI Taxonomy" id="43982"/>
    <lineage>
        <taxon>Eukaryota</taxon>
        <taxon>Fungi</taxon>
        <taxon>Dikarya</taxon>
        <taxon>Ascomycota</taxon>
        <taxon>Saccharomycotina</taxon>
        <taxon>Pichiomycetes</taxon>
        <taxon>Pichiales</taxon>
        <taxon>Pichiaceae</taxon>
        <taxon>Ambrosiozyma</taxon>
    </lineage>
</organism>
<accession>A0A9W6YWX5</accession>
<feature type="region of interest" description="Disordered" evidence="2">
    <location>
        <begin position="17"/>
        <end position="37"/>
    </location>
</feature>
<feature type="coiled-coil region" evidence="1">
    <location>
        <begin position="155"/>
        <end position="182"/>
    </location>
</feature>
<proteinExistence type="predicted"/>
<evidence type="ECO:0000313" key="3">
    <source>
        <dbReference type="EMBL" id="GMG32328.1"/>
    </source>
</evidence>
<evidence type="ECO:0000256" key="2">
    <source>
        <dbReference type="SAM" id="MobiDB-lite"/>
    </source>
</evidence>
<comment type="caution">
    <text evidence="3">The sequence shown here is derived from an EMBL/GenBank/DDBJ whole genome shotgun (WGS) entry which is preliminary data.</text>
</comment>
<reference evidence="3" key="1">
    <citation type="submission" date="2023-04" db="EMBL/GenBank/DDBJ databases">
        <title>Ambrosiozyma monospora NBRC 1965.</title>
        <authorList>
            <person name="Ichikawa N."/>
            <person name="Sato H."/>
            <person name="Tonouchi N."/>
        </authorList>
    </citation>
    <scope>NUCLEOTIDE SEQUENCE</scope>
    <source>
        <strain evidence="3">NBRC 1965</strain>
    </source>
</reference>
<protein>
    <submittedName>
        <fullName evidence="3">Unnamed protein product</fullName>
    </submittedName>
</protein>
<evidence type="ECO:0000256" key="1">
    <source>
        <dbReference type="SAM" id="Coils"/>
    </source>
</evidence>
<keyword evidence="1" id="KW-0175">Coiled coil</keyword>
<dbReference type="AlphaFoldDB" id="A0A9W6YWX5"/>
<evidence type="ECO:0000313" key="4">
    <source>
        <dbReference type="Proteomes" id="UP001165063"/>
    </source>
</evidence>
<name>A0A9W6YWX5_AMBMO</name>
<gene>
    <name evidence="3" type="ORF">Amon01_000412500</name>
</gene>
<dbReference type="Proteomes" id="UP001165063">
    <property type="component" value="Unassembled WGS sequence"/>
</dbReference>
<sequence>MTGLSCDDDWTMDPQFSTGMSNLTDAEGDTETQTETETGQMNGFKRNIQQQLIQTTTGATNQNLTIESVRTFKTKVPAPRETTHLLIKFNKSYWAKSFFNHGFSLIDQYGHPIFYSADNPPDPEPTSDTPRTIYKTQQQQNEDTAEPKNNTITKYQDSTAAITKMEEQIKMLTSQVENLTKQQNHKRSIPQELAERKIKYVKEKKVQDHNKMVLKRLDDIMKRSEPIAKAELDEIWNSLVVMTRASSRSTLKLNFLSINCHKSGSITETLFFFNYHIIATQETGPDNFKVITHPNYVPFYFRKKH</sequence>
<dbReference type="EMBL" id="BSXU01001914">
    <property type="protein sequence ID" value="GMG32328.1"/>
    <property type="molecule type" value="Genomic_DNA"/>
</dbReference>